<evidence type="ECO:0000313" key="2">
    <source>
        <dbReference type="Proteomes" id="UP001549257"/>
    </source>
</evidence>
<comment type="caution">
    <text evidence="1">The sequence shown here is derived from an EMBL/GenBank/DDBJ whole genome shotgun (WGS) entry which is preliminary data.</text>
</comment>
<evidence type="ECO:0000313" key="1">
    <source>
        <dbReference type="EMBL" id="MET4582867.1"/>
    </source>
</evidence>
<name>A0ABV2QQU3_9MICO</name>
<accession>A0ABV2QQU3</accession>
<sequence length="100" mass="10994">MLSRDPCTRNLEHDVSGTTYLAAVEESSQSRPTSECLVLFLTAGDEPETCLLDPTVISVRPAAGHWCLVYFDRDGAQAFYSHFELTDSPLCAVHGLRYAA</sequence>
<dbReference type="Proteomes" id="UP001549257">
    <property type="component" value="Unassembled WGS sequence"/>
</dbReference>
<proteinExistence type="predicted"/>
<dbReference type="EMBL" id="JBEPSJ010000002">
    <property type="protein sequence ID" value="MET4582867.1"/>
    <property type="molecule type" value="Genomic_DNA"/>
</dbReference>
<gene>
    <name evidence="1" type="ORF">ABIE21_002377</name>
</gene>
<protein>
    <submittedName>
        <fullName evidence="1">Uncharacterized protein</fullName>
    </submittedName>
</protein>
<reference evidence="1 2" key="1">
    <citation type="submission" date="2024-06" db="EMBL/GenBank/DDBJ databases">
        <title>Sorghum-associated microbial communities from plants grown in Nebraska, USA.</title>
        <authorList>
            <person name="Schachtman D."/>
        </authorList>
    </citation>
    <scope>NUCLEOTIDE SEQUENCE [LARGE SCALE GENOMIC DNA]</scope>
    <source>
        <strain evidence="1 2">2857</strain>
    </source>
</reference>
<organism evidence="1 2">
    <name type="scientific">Conyzicola nivalis</name>
    <dbReference type="NCBI Taxonomy" id="1477021"/>
    <lineage>
        <taxon>Bacteria</taxon>
        <taxon>Bacillati</taxon>
        <taxon>Actinomycetota</taxon>
        <taxon>Actinomycetes</taxon>
        <taxon>Micrococcales</taxon>
        <taxon>Microbacteriaceae</taxon>
        <taxon>Conyzicola</taxon>
    </lineage>
</organism>
<keyword evidence="2" id="KW-1185">Reference proteome</keyword>